<dbReference type="InterPro" id="IPR008255">
    <property type="entry name" value="Pyr_nucl-diS_OxRdtase_2_AS"/>
</dbReference>
<dbReference type="GO" id="GO:0004791">
    <property type="term" value="F:thioredoxin-disulfide reductase (NADPH) activity"/>
    <property type="evidence" value="ECO:0007669"/>
    <property type="project" value="UniProtKB-UniRule"/>
</dbReference>
<keyword evidence="4 7" id="KW-0560">Oxidoreductase</keyword>
<evidence type="ECO:0000256" key="3">
    <source>
        <dbReference type="ARBA" id="ARBA00022827"/>
    </source>
</evidence>
<dbReference type="GO" id="GO:0005737">
    <property type="term" value="C:cytoplasm"/>
    <property type="evidence" value="ECO:0007669"/>
    <property type="project" value="InterPro"/>
</dbReference>
<evidence type="ECO:0000256" key="2">
    <source>
        <dbReference type="ARBA" id="ARBA00022630"/>
    </source>
</evidence>
<evidence type="ECO:0000256" key="4">
    <source>
        <dbReference type="ARBA" id="ARBA00023002"/>
    </source>
</evidence>
<keyword evidence="11" id="KW-1185">Reference proteome</keyword>
<keyword evidence="3 7" id="KW-0274">FAD</keyword>
<dbReference type="RefSeq" id="WP_260790982.1">
    <property type="nucleotide sequence ID" value="NZ_CP093313.1"/>
</dbReference>
<dbReference type="Proteomes" id="UP001059380">
    <property type="component" value="Chromosome"/>
</dbReference>
<accession>A0A9J7BM47</accession>
<dbReference type="Gene3D" id="3.50.50.60">
    <property type="entry name" value="FAD/NAD(P)-binding domain"/>
    <property type="match status" value="2"/>
</dbReference>
<dbReference type="Pfam" id="PF07992">
    <property type="entry name" value="Pyr_redox_2"/>
    <property type="match status" value="1"/>
</dbReference>
<dbReference type="PROSITE" id="PS00573">
    <property type="entry name" value="PYRIDINE_REDOX_2"/>
    <property type="match status" value="1"/>
</dbReference>
<sequence>MIETRDTVIIGSGCAGLTAAIYAARANLKPLVLEGHEPGGQLSITTLVENFPGWPEGIQGPELIDNMKKQAQRFGAEFQVAHLNSVDVHAHPFKLKTSIGEIHTRSLIIASGASARWLGLQSEQALIGHGVSSCATCDGFFFRGLEIAVIGGGDSAMEEALFLTRFASKVYLLHRRETFRASKIMLERAMAHPNIELRTNVIVEEVLGVDDNQVKGLALKDVVTGTRSVLPVSGMFLGIGHEPNAKAFHGQIDLDPEGYVLTLNNVFTTHKGVVVPGVYACGDVQDRRYRQAITAAGTGCMAALEVEKYLEEHGR</sequence>
<evidence type="ECO:0000256" key="7">
    <source>
        <dbReference type="RuleBase" id="RU003880"/>
    </source>
</evidence>
<dbReference type="AlphaFoldDB" id="A0A9J7BM47"/>
<dbReference type="EMBL" id="CP093313">
    <property type="protein sequence ID" value="UWZ81982.1"/>
    <property type="molecule type" value="Genomic_DNA"/>
</dbReference>
<dbReference type="PRINTS" id="PR00368">
    <property type="entry name" value="FADPNR"/>
</dbReference>
<keyword evidence="8" id="KW-0521">NADP</keyword>
<keyword evidence="2 7" id="KW-0285">Flavoprotein</keyword>
<protein>
    <recommendedName>
        <fullName evidence="7">Thioredoxin reductase</fullName>
        <ecNumber evidence="7">1.8.1.9</ecNumber>
    </recommendedName>
</protein>
<dbReference type="NCBIfam" id="TIGR01292">
    <property type="entry name" value="TRX_reduct"/>
    <property type="match status" value="1"/>
</dbReference>
<dbReference type="GO" id="GO:0019430">
    <property type="term" value="P:removal of superoxide radicals"/>
    <property type="evidence" value="ECO:0007669"/>
    <property type="project" value="UniProtKB-UniRule"/>
</dbReference>
<organism evidence="10 11">
    <name type="scientific">Occallatibacter riparius</name>
    <dbReference type="NCBI Taxonomy" id="1002689"/>
    <lineage>
        <taxon>Bacteria</taxon>
        <taxon>Pseudomonadati</taxon>
        <taxon>Acidobacteriota</taxon>
        <taxon>Terriglobia</taxon>
        <taxon>Terriglobales</taxon>
        <taxon>Acidobacteriaceae</taxon>
        <taxon>Occallatibacter</taxon>
    </lineage>
</organism>
<evidence type="ECO:0000259" key="9">
    <source>
        <dbReference type="Pfam" id="PF07992"/>
    </source>
</evidence>
<dbReference type="InterPro" id="IPR050097">
    <property type="entry name" value="Ferredoxin-NADP_redctase_2"/>
</dbReference>
<comment type="cofactor">
    <cofactor evidence="8">
        <name>FAD</name>
        <dbReference type="ChEBI" id="CHEBI:57692"/>
    </cofactor>
    <text evidence="8">Binds 1 FAD per subunit.</text>
</comment>
<dbReference type="InterPro" id="IPR005982">
    <property type="entry name" value="Thioredox_Rdtase"/>
</dbReference>
<dbReference type="InterPro" id="IPR036188">
    <property type="entry name" value="FAD/NAD-bd_sf"/>
</dbReference>
<name>A0A9J7BM47_9BACT</name>
<comment type="similarity">
    <text evidence="1 7">Belongs to the class-II pyridine nucleotide-disulfide oxidoreductase family.</text>
</comment>
<evidence type="ECO:0000313" key="11">
    <source>
        <dbReference type="Proteomes" id="UP001059380"/>
    </source>
</evidence>
<evidence type="ECO:0000256" key="1">
    <source>
        <dbReference type="ARBA" id="ARBA00009333"/>
    </source>
</evidence>
<feature type="domain" description="FAD/NAD(P)-binding" evidence="9">
    <location>
        <begin position="6"/>
        <end position="299"/>
    </location>
</feature>
<evidence type="ECO:0000256" key="8">
    <source>
        <dbReference type="RuleBase" id="RU003881"/>
    </source>
</evidence>
<dbReference type="EC" id="1.8.1.9" evidence="7"/>
<reference evidence="10" key="1">
    <citation type="submission" date="2021-04" db="EMBL/GenBank/DDBJ databases">
        <title>Phylogenetic analysis of Acidobacteriaceae.</title>
        <authorList>
            <person name="Qiu L."/>
            <person name="Zhang Q."/>
        </authorList>
    </citation>
    <scope>NUCLEOTIDE SEQUENCE</scope>
    <source>
        <strain evidence="10">DSM 25168</strain>
    </source>
</reference>
<gene>
    <name evidence="10" type="primary">trxB</name>
    <name evidence="10" type="ORF">MOP44_15525</name>
</gene>
<dbReference type="InterPro" id="IPR023753">
    <property type="entry name" value="FAD/NAD-binding_dom"/>
</dbReference>
<dbReference type="PANTHER" id="PTHR48105">
    <property type="entry name" value="THIOREDOXIN REDUCTASE 1-RELATED-RELATED"/>
    <property type="match status" value="1"/>
</dbReference>
<comment type="subunit">
    <text evidence="7">Homodimer.</text>
</comment>
<proteinExistence type="inferred from homology"/>
<comment type="catalytic activity">
    <reaction evidence="7">
        <text>[thioredoxin]-dithiol + NADP(+) = [thioredoxin]-disulfide + NADPH + H(+)</text>
        <dbReference type="Rhea" id="RHEA:20345"/>
        <dbReference type="Rhea" id="RHEA-COMP:10698"/>
        <dbReference type="Rhea" id="RHEA-COMP:10700"/>
        <dbReference type="ChEBI" id="CHEBI:15378"/>
        <dbReference type="ChEBI" id="CHEBI:29950"/>
        <dbReference type="ChEBI" id="CHEBI:50058"/>
        <dbReference type="ChEBI" id="CHEBI:57783"/>
        <dbReference type="ChEBI" id="CHEBI:58349"/>
        <dbReference type="EC" id="1.8.1.9"/>
    </reaction>
</comment>
<dbReference type="SUPFAM" id="SSF51905">
    <property type="entry name" value="FAD/NAD(P)-binding domain"/>
    <property type="match status" value="1"/>
</dbReference>
<evidence type="ECO:0000256" key="5">
    <source>
        <dbReference type="ARBA" id="ARBA00023157"/>
    </source>
</evidence>
<keyword evidence="6 7" id="KW-0676">Redox-active center</keyword>
<dbReference type="KEGG" id="orp:MOP44_15525"/>
<evidence type="ECO:0000256" key="6">
    <source>
        <dbReference type="ARBA" id="ARBA00023284"/>
    </source>
</evidence>
<evidence type="ECO:0000313" key="10">
    <source>
        <dbReference type="EMBL" id="UWZ81982.1"/>
    </source>
</evidence>
<keyword evidence="5" id="KW-1015">Disulfide bond</keyword>
<dbReference type="PRINTS" id="PR00469">
    <property type="entry name" value="PNDRDTASEII"/>
</dbReference>